<organism evidence="2 3">
    <name type="scientific">Portunus trituberculatus</name>
    <name type="common">Swimming crab</name>
    <name type="synonym">Neptunus trituberculatus</name>
    <dbReference type="NCBI Taxonomy" id="210409"/>
    <lineage>
        <taxon>Eukaryota</taxon>
        <taxon>Metazoa</taxon>
        <taxon>Ecdysozoa</taxon>
        <taxon>Arthropoda</taxon>
        <taxon>Crustacea</taxon>
        <taxon>Multicrustacea</taxon>
        <taxon>Malacostraca</taxon>
        <taxon>Eumalacostraca</taxon>
        <taxon>Eucarida</taxon>
        <taxon>Decapoda</taxon>
        <taxon>Pleocyemata</taxon>
        <taxon>Brachyura</taxon>
        <taxon>Eubrachyura</taxon>
        <taxon>Portunoidea</taxon>
        <taxon>Portunidae</taxon>
        <taxon>Portuninae</taxon>
        <taxon>Portunus</taxon>
    </lineage>
</organism>
<comment type="caution">
    <text evidence="2">The sequence shown here is derived from an EMBL/GenBank/DDBJ whole genome shotgun (WGS) entry which is preliminary data.</text>
</comment>
<name>A0A5B7FFR8_PORTR</name>
<evidence type="ECO:0000256" key="1">
    <source>
        <dbReference type="SAM" id="MobiDB-lite"/>
    </source>
</evidence>
<reference evidence="2 3" key="1">
    <citation type="submission" date="2019-05" db="EMBL/GenBank/DDBJ databases">
        <title>Another draft genome of Portunus trituberculatus and its Hox gene families provides insights of decapod evolution.</title>
        <authorList>
            <person name="Jeong J.-H."/>
            <person name="Song I."/>
            <person name="Kim S."/>
            <person name="Choi T."/>
            <person name="Kim D."/>
            <person name="Ryu S."/>
            <person name="Kim W."/>
        </authorList>
    </citation>
    <scope>NUCLEOTIDE SEQUENCE [LARGE SCALE GENOMIC DNA]</scope>
    <source>
        <tissue evidence="2">Muscle</tissue>
    </source>
</reference>
<dbReference type="EMBL" id="VSRR010006678">
    <property type="protein sequence ID" value="MPC45332.1"/>
    <property type="molecule type" value="Genomic_DNA"/>
</dbReference>
<protein>
    <submittedName>
        <fullName evidence="2">Uncharacterized protein</fullName>
    </submittedName>
</protein>
<feature type="region of interest" description="Disordered" evidence="1">
    <location>
        <begin position="38"/>
        <end position="58"/>
    </location>
</feature>
<evidence type="ECO:0000313" key="3">
    <source>
        <dbReference type="Proteomes" id="UP000324222"/>
    </source>
</evidence>
<sequence>MVAAWASLHYPSRLSLPPSSLQKHLLFSPCIFSRACVTPSPSRPHHRHTQPPSLATRRAADRRGKIFRCY</sequence>
<gene>
    <name evidence="2" type="ORF">E2C01_039028</name>
</gene>
<evidence type="ECO:0000313" key="2">
    <source>
        <dbReference type="EMBL" id="MPC45332.1"/>
    </source>
</evidence>
<proteinExistence type="predicted"/>
<dbReference type="AlphaFoldDB" id="A0A5B7FFR8"/>
<accession>A0A5B7FFR8</accession>
<keyword evidence="3" id="KW-1185">Reference proteome</keyword>
<dbReference type="Proteomes" id="UP000324222">
    <property type="component" value="Unassembled WGS sequence"/>
</dbReference>